<dbReference type="Gene3D" id="3.40.50.10490">
    <property type="entry name" value="Glucose-6-phosphate isomerase like protein, domain 1"/>
    <property type="match status" value="2"/>
</dbReference>
<organism evidence="4">
    <name type="scientific">marine metagenome</name>
    <dbReference type="NCBI Taxonomy" id="408172"/>
    <lineage>
        <taxon>unclassified sequences</taxon>
        <taxon>metagenomes</taxon>
        <taxon>ecological metagenomes</taxon>
    </lineage>
</organism>
<comment type="similarity">
    <text evidence="1">Belongs to the PGI/PMI family.</text>
</comment>
<evidence type="ECO:0000256" key="2">
    <source>
        <dbReference type="ARBA" id="ARBA00023235"/>
    </source>
</evidence>
<evidence type="ECO:0000259" key="3">
    <source>
        <dbReference type="PROSITE" id="PS51464"/>
    </source>
</evidence>
<dbReference type="GO" id="GO:1901135">
    <property type="term" value="P:carbohydrate derivative metabolic process"/>
    <property type="evidence" value="ECO:0007669"/>
    <property type="project" value="InterPro"/>
</dbReference>
<sequence>MDLKNLEEIDSKKMYEIYDIWPDISRDTFETNYEKLDIKDIDHIVFAGMGGSGSVGDTIGAILSKEDIHVTSIKGYVLPKTVDSNTLIIATSVSGNTSETMEIIKLATKTSAKTIGFSSGGKMSDFCRDNNVFYQNIPMIHSPRASFTSFLFSILNILEPILPIRESDIYESIEALEKTKQNIFSGNLSQENQSLKLSEFIKNLICVYYPAGLRASAIRFKNSLQENVKIHAMTEDVIESSHNGVVAWEKKSLVNPILIQGKDDNIKTIERFNILKEFFGINKIDYKVVQSIDGGILSKIVNLIYLLDYSTIYASIESKTDPSPVNSIDFIKSRL</sequence>
<dbReference type="InterPro" id="IPR046348">
    <property type="entry name" value="SIS_dom_sf"/>
</dbReference>
<feature type="domain" description="SIS" evidence="3">
    <location>
        <begin position="34"/>
        <end position="167"/>
    </location>
</feature>
<dbReference type="GO" id="GO:0004476">
    <property type="term" value="F:mannose-6-phosphate isomerase activity"/>
    <property type="evidence" value="ECO:0007669"/>
    <property type="project" value="InterPro"/>
</dbReference>
<dbReference type="Pfam" id="PF10432">
    <property type="entry name" value="bact-PGI_C"/>
    <property type="match status" value="1"/>
</dbReference>
<dbReference type="SUPFAM" id="SSF53697">
    <property type="entry name" value="SIS domain"/>
    <property type="match status" value="1"/>
</dbReference>
<dbReference type="GO" id="GO:0004347">
    <property type="term" value="F:glucose-6-phosphate isomerase activity"/>
    <property type="evidence" value="ECO:0007669"/>
    <property type="project" value="InterPro"/>
</dbReference>
<dbReference type="EMBL" id="UINC01025750">
    <property type="protein sequence ID" value="SVB01919.1"/>
    <property type="molecule type" value="Genomic_DNA"/>
</dbReference>
<protein>
    <recommendedName>
        <fullName evidence="3">SIS domain-containing protein</fullName>
    </recommendedName>
</protein>
<dbReference type="InterPro" id="IPR001347">
    <property type="entry name" value="SIS_dom"/>
</dbReference>
<keyword evidence="2" id="KW-0413">Isomerase</keyword>
<gene>
    <name evidence="4" type="ORF">METZ01_LOCUS154773</name>
</gene>
<dbReference type="InterPro" id="IPR019490">
    <property type="entry name" value="Glu6P/Mann6P_isomerase_C"/>
</dbReference>
<proteinExistence type="inferred from homology"/>
<name>A0A382AKK7_9ZZZZ</name>
<dbReference type="AlphaFoldDB" id="A0A382AKK7"/>
<dbReference type="CDD" id="cd05637">
    <property type="entry name" value="SIS_PGI_PMI_2"/>
    <property type="match status" value="1"/>
</dbReference>
<accession>A0A382AKK7</accession>
<dbReference type="PROSITE" id="PS51464">
    <property type="entry name" value="SIS"/>
    <property type="match status" value="1"/>
</dbReference>
<dbReference type="GO" id="GO:0097367">
    <property type="term" value="F:carbohydrate derivative binding"/>
    <property type="evidence" value="ECO:0007669"/>
    <property type="project" value="InterPro"/>
</dbReference>
<dbReference type="Pfam" id="PF01380">
    <property type="entry name" value="SIS"/>
    <property type="match status" value="1"/>
</dbReference>
<dbReference type="CDD" id="cd05017">
    <property type="entry name" value="SIS_PGI_PMI_1"/>
    <property type="match status" value="1"/>
</dbReference>
<reference evidence="4" key="1">
    <citation type="submission" date="2018-05" db="EMBL/GenBank/DDBJ databases">
        <authorList>
            <person name="Lanie J.A."/>
            <person name="Ng W.-L."/>
            <person name="Kazmierczak K.M."/>
            <person name="Andrzejewski T.M."/>
            <person name="Davidsen T.M."/>
            <person name="Wayne K.J."/>
            <person name="Tettelin H."/>
            <person name="Glass J.I."/>
            <person name="Rusch D."/>
            <person name="Podicherti R."/>
            <person name="Tsui H.-C.T."/>
            <person name="Winkler M.E."/>
        </authorList>
    </citation>
    <scope>NUCLEOTIDE SEQUENCE</scope>
</reference>
<evidence type="ECO:0000256" key="1">
    <source>
        <dbReference type="ARBA" id="ARBA00010523"/>
    </source>
</evidence>
<dbReference type="GO" id="GO:0005975">
    <property type="term" value="P:carbohydrate metabolic process"/>
    <property type="evidence" value="ECO:0007669"/>
    <property type="project" value="InterPro"/>
</dbReference>
<evidence type="ECO:0000313" key="4">
    <source>
        <dbReference type="EMBL" id="SVB01919.1"/>
    </source>
</evidence>
<dbReference type="InterPro" id="IPR035484">
    <property type="entry name" value="SIS_PGI/PMI_1"/>
</dbReference>